<feature type="region of interest" description="Disordered" evidence="1">
    <location>
        <begin position="1"/>
        <end position="21"/>
    </location>
</feature>
<feature type="compositionally biased region" description="Basic and acidic residues" evidence="1">
    <location>
        <begin position="1"/>
        <end position="16"/>
    </location>
</feature>
<evidence type="ECO:0000256" key="1">
    <source>
        <dbReference type="SAM" id="MobiDB-lite"/>
    </source>
</evidence>
<accession>A0A8J2NUX8</accession>
<gene>
    <name evidence="2" type="ORF">AFUS01_LOCUS16228</name>
</gene>
<sequence>MSDARSRERSGRRASDSEGCSHGSMPSFIYQQILYSLKSMSNDVRRSFNKLRCLVNKRNYHTSPELRYFSLTHQEVTESLLFVVKIVQKTSFVDEVRLLQRRQPLPSSNRIASRTPYLDFSVKLRVGGQIQHALVATDRKTPMLLPRHHRLVTLLIRAKNHLQR</sequence>
<dbReference type="AlphaFoldDB" id="A0A8J2NUX8"/>
<keyword evidence="3" id="KW-1185">Reference proteome</keyword>
<dbReference type="OrthoDB" id="6434642at2759"/>
<reference evidence="2" key="1">
    <citation type="submission" date="2021-06" db="EMBL/GenBank/DDBJ databases">
        <authorList>
            <person name="Hodson N. C."/>
            <person name="Mongue J. A."/>
            <person name="Jaron S. K."/>
        </authorList>
    </citation>
    <scope>NUCLEOTIDE SEQUENCE</scope>
</reference>
<protein>
    <submittedName>
        <fullName evidence="2">Uncharacterized protein</fullName>
    </submittedName>
</protein>
<evidence type="ECO:0000313" key="3">
    <source>
        <dbReference type="Proteomes" id="UP000708208"/>
    </source>
</evidence>
<name>A0A8J2NUX8_9HEXA</name>
<organism evidence="2 3">
    <name type="scientific">Allacma fusca</name>
    <dbReference type="NCBI Taxonomy" id="39272"/>
    <lineage>
        <taxon>Eukaryota</taxon>
        <taxon>Metazoa</taxon>
        <taxon>Ecdysozoa</taxon>
        <taxon>Arthropoda</taxon>
        <taxon>Hexapoda</taxon>
        <taxon>Collembola</taxon>
        <taxon>Symphypleona</taxon>
        <taxon>Sminthuridae</taxon>
        <taxon>Allacma</taxon>
    </lineage>
</organism>
<proteinExistence type="predicted"/>
<dbReference type="Proteomes" id="UP000708208">
    <property type="component" value="Unassembled WGS sequence"/>
</dbReference>
<comment type="caution">
    <text evidence="2">The sequence shown here is derived from an EMBL/GenBank/DDBJ whole genome shotgun (WGS) entry which is preliminary data.</text>
</comment>
<evidence type="ECO:0000313" key="2">
    <source>
        <dbReference type="EMBL" id="CAG7727383.1"/>
    </source>
</evidence>
<dbReference type="EMBL" id="CAJVCH010147947">
    <property type="protein sequence ID" value="CAG7727383.1"/>
    <property type="molecule type" value="Genomic_DNA"/>
</dbReference>